<evidence type="ECO:0000313" key="2">
    <source>
        <dbReference type="Proteomes" id="UP000740830"/>
    </source>
</evidence>
<protein>
    <submittedName>
        <fullName evidence="1">Uncharacterized protein</fullName>
    </submittedName>
</protein>
<accession>A0ABS6C694</accession>
<gene>
    <name evidence="1" type="ORF">KPL27_13105</name>
</gene>
<sequence length="179" mass="19271">MTRAITSEEVSFSDYNTSGVVKISLNVHRDSTNKNNFIVTHAFSWTRSPNGSFTDALAIRVSPTMIVVAKTNKAYMNGTIEIPYNQPIIDNVAGKYVFDNLGAGYEVKTKGAYSSLNGFASVQVAFSDQTSSNKMGNVYGEYISTKLGGSLSIDSSGRPSIGFSPTNTVFNTGVTVTNY</sequence>
<proteinExistence type="predicted"/>
<evidence type="ECO:0000313" key="1">
    <source>
        <dbReference type="EMBL" id="MBU3221009.1"/>
    </source>
</evidence>
<dbReference type="RefSeq" id="WP_216132826.1">
    <property type="nucleotide sequence ID" value="NZ_JAHLDG010000028.1"/>
</dbReference>
<comment type="caution">
    <text evidence="1">The sequence shown here is derived from an EMBL/GenBank/DDBJ whole genome shotgun (WGS) entry which is preliminary data.</text>
</comment>
<organism evidence="1 2">
    <name type="scientific">Clostridium algidicarnis</name>
    <dbReference type="NCBI Taxonomy" id="37659"/>
    <lineage>
        <taxon>Bacteria</taxon>
        <taxon>Bacillati</taxon>
        <taxon>Bacillota</taxon>
        <taxon>Clostridia</taxon>
        <taxon>Eubacteriales</taxon>
        <taxon>Clostridiaceae</taxon>
        <taxon>Clostridium</taxon>
    </lineage>
</organism>
<dbReference type="Proteomes" id="UP000740830">
    <property type="component" value="Unassembled WGS sequence"/>
</dbReference>
<dbReference type="EMBL" id="JAHLDG010000028">
    <property type="protein sequence ID" value="MBU3221009.1"/>
    <property type="molecule type" value="Genomic_DNA"/>
</dbReference>
<keyword evidence="2" id="KW-1185">Reference proteome</keyword>
<name>A0ABS6C694_9CLOT</name>
<reference evidence="1 2" key="1">
    <citation type="submission" date="2021-06" db="EMBL/GenBank/DDBJ databases">
        <title>Clostridia strains as spoilage organisms.</title>
        <authorList>
            <person name="Wambui J."/>
            <person name="Stephan R."/>
            <person name="Stevens M.J.A."/>
        </authorList>
    </citation>
    <scope>NUCLEOTIDE SEQUENCE [LARGE SCALE GENOMIC DNA]</scope>
    <source>
        <strain evidence="1 2">CM013</strain>
    </source>
</reference>